<dbReference type="HOGENOM" id="CLU_000445_11_7_7"/>
<feature type="domain" description="Response regulatory" evidence="3">
    <location>
        <begin position="14"/>
        <end position="130"/>
    </location>
</feature>
<gene>
    <name evidence="5" type="ordered locus">Dde_1584</name>
</gene>
<keyword evidence="6" id="KW-1185">Reference proteome</keyword>
<dbReference type="InterPro" id="IPR001789">
    <property type="entry name" value="Sig_transdc_resp-reg_receiver"/>
</dbReference>
<name>Q311L5_OLEA2</name>
<evidence type="ECO:0000313" key="5">
    <source>
        <dbReference type="EMBL" id="ABB38381.1"/>
    </source>
</evidence>
<dbReference type="InterPro" id="IPR011006">
    <property type="entry name" value="CheY-like_superfamily"/>
</dbReference>
<dbReference type="GO" id="GO:0005886">
    <property type="term" value="C:plasma membrane"/>
    <property type="evidence" value="ECO:0007669"/>
    <property type="project" value="TreeGrafter"/>
</dbReference>
<dbReference type="KEGG" id="dde:Dde_1584"/>
<evidence type="ECO:0000259" key="4">
    <source>
        <dbReference type="PROSITE" id="PS50887"/>
    </source>
</evidence>
<dbReference type="PROSITE" id="PS50887">
    <property type="entry name" value="GGDEF"/>
    <property type="match status" value="1"/>
</dbReference>
<dbReference type="SMART" id="SM00448">
    <property type="entry name" value="REC"/>
    <property type="match status" value="1"/>
</dbReference>
<dbReference type="CDD" id="cd01949">
    <property type="entry name" value="GGDEF"/>
    <property type="match status" value="1"/>
</dbReference>
<dbReference type="NCBIfam" id="TIGR00254">
    <property type="entry name" value="GGDEF"/>
    <property type="match status" value="1"/>
</dbReference>
<dbReference type="InterPro" id="IPR000160">
    <property type="entry name" value="GGDEF_dom"/>
</dbReference>
<dbReference type="SMART" id="SM00267">
    <property type="entry name" value="GGDEF"/>
    <property type="match status" value="1"/>
</dbReference>
<dbReference type="Pfam" id="PF00072">
    <property type="entry name" value="Response_reg"/>
    <property type="match status" value="1"/>
</dbReference>
<dbReference type="Gene3D" id="3.40.50.2300">
    <property type="match status" value="1"/>
</dbReference>
<evidence type="ECO:0000256" key="1">
    <source>
        <dbReference type="ARBA" id="ARBA00012528"/>
    </source>
</evidence>
<dbReference type="GO" id="GO:1902201">
    <property type="term" value="P:negative regulation of bacterial-type flagellum-dependent cell motility"/>
    <property type="evidence" value="ECO:0007669"/>
    <property type="project" value="TreeGrafter"/>
</dbReference>
<feature type="domain" description="GGDEF" evidence="4">
    <location>
        <begin position="163"/>
        <end position="317"/>
    </location>
</feature>
<dbReference type="GO" id="GO:0000160">
    <property type="term" value="P:phosphorelay signal transduction system"/>
    <property type="evidence" value="ECO:0007669"/>
    <property type="project" value="InterPro"/>
</dbReference>
<evidence type="ECO:0000256" key="2">
    <source>
        <dbReference type="PROSITE-ProRule" id="PRU00169"/>
    </source>
</evidence>
<dbReference type="SUPFAM" id="SSF52172">
    <property type="entry name" value="CheY-like"/>
    <property type="match status" value="1"/>
</dbReference>
<dbReference type="Gene3D" id="3.30.70.270">
    <property type="match status" value="1"/>
</dbReference>
<protein>
    <recommendedName>
        <fullName evidence="1">diguanylate cyclase</fullName>
        <ecNumber evidence="1">2.7.7.65</ecNumber>
    </recommendedName>
</protein>
<dbReference type="Pfam" id="PF00990">
    <property type="entry name" value="GGDEF"/>
    <property type="match status" value="1"/>
</dbReference>
<dbReference type="InterPro" id="IPR050469">
    <property type="entry name" value="Diguanylate_Cyclase"/>
</dbReference>
<dbReference type="PANTHER" id="PTHR45138:SF25">
    <property type="entry name" value="GGDEF DOMAIN PROTEIN"/>
    <property type="match status" value="1"/>
</dbReference>
<proteinExistence type="predicted"/>
<evidence type="ECO:0000259" key="3">
    <source>
        <dbReference type="PROSITE" id="PS50110"/>
    </source>
</evidence>
<evidence type="ECO:0000313" key="6">
    <source>
        <dbReference type="Proteomes" id="UP000002710"/>
    </source>
</evidence>
<dbReference type="GO" id="GO:0052621">
    <property type="term" value="F:diguanylate cyclase activity"/>
    <property type="evidence" value="ECO:0007669"/>
    <property type="project" value="UniProtKB-EC"/>
</dbReference>
<dbReference type="STRING" id="207559.Dde_1584"/>
<accession>Q311L5</accession>
<dbReference type="AlphaFoldDB" id="Q311L5"/>
<dbReference type="Proteomes" id="UP000002710">
    <property type="component" value="Chromosome"/>
</dbReference>
<organism evidence="5 6">
    <name type="scientific">Oleidesulfovibrio alaskensis (strain ATCC BAA-1058 / DSM 17464 / G20)</name>
    <name type="common">Desulfovibrio alaskensis</name>
    <dbReference type="NCBI Taxonomy" id="207559"/>
    <lineage>
        <taxon>Bacteria</taxon>
        <taxon>Pseudomonadati</taxon>
        <taxon>Thermodesulfobacteriota</taxon>
        <taxon>Desulfovibrionia</taxon>
        <taxon>Desulfovibrionales</taxon>
        <taxon>Desulfovibrionaceae</taxon>
        <taxon>Oleidesulfovibrio</taxon>
    </lineage>
</organism>
<keyword evidence="2" id="KW-0597">Phosphoprotein</keyword>
<dbReference type="SUPFAM" id="SSF55073">
    <property type="entry name" value="Nucleotide cyclase"/>
    <property type="match status" value="1"/>
</dbReference>
<dbReference type="EMBL" id="CP000112">
    <property type="protein sequence ID" value="ABB38381.1"/>
    <property type="molecule type" value="Genomic_DNA"/>
</dbReference>
<dbReference type="eggNOG" id="COG3706">
    <property type="taxonomic scope" value="Bacteria"/>
</dbReference>
<reference evidence="5 6" key="1">
    <citation type="journal article" date="2011" name="J. Bacteriol.">
        <title>Complete genome sequence and updated annotation of Desulfovibrio alaskensis G20.</title>
        <authorList>
            <person name="Hauser L.J."/>
            <person name="Land M.L."/>
            <person name="Brown S.D."/>
            <person name="Larimer F."/>
            <person name="Keller K.L."/>
            <person name="Rapp-Giles B.J."/>
            <person name="Price M.N."/>
            <person name="Lin M."/>
            <person name="Bruce D.C."/>
            <person name="Detter J.C."/>
            <person name="Tapia R."/>
            <person name="Han C.S."/>
            <person name="Goodwin L.A."/>
            <person name="Cheng J.F."/>
            <person name="Pitluck S."/>
            <person name="Copeland A."/>
            <person name="Lucas S."/>
            <person name="Nolan M."/>
            <person name="Lapidus A.L."/>
            <person name="Palumbo A.V."/>
            <person name="Wall J.D."/>
        </authorList>
    </citation>
    <scope>NUCLEOTIDE SEQUENCE [LARGE SCALE GENOMIC DNA]</scope>
    <source>
        <strain evidence="6">ATCC BAA 1058 / DSM 17464 / G20</strain>
    </source>
</reference>
<dbReference type="RefSeq" id="WP_011367540.1">
    <property type="nucleotide sequence ID" value="NC_007519.1"/>
</dbReference>
<dbReference type="EC" id="2.7.7.65" evidence="1"/>
<dbReference type="InterPro" id="IPR043128">
    <property type="entry name" value="Rev_trsase/Diguanyl_cyclase"/>
</dbReference>
<sequence length="319" mass="35267">MPQLGDGQMARCMRAFLLTCDPALPGTVSALWPSEVIRWTVFERGAAALESLFSEPPDLVLVDMQLADMQGTDLVRMMKSENVYRHIPVVLFVPSAVLEQGMDWSLVEADDFLVRPCGPAELQARVELTISRASRSLDANPLTRLPGNTSIIHFIQEQLDKKADYAFGYADLDHFKSFNDKYGFSRGDEALMMTARIIVNIIKAYAGTVSFVGHVGGDDFVFGLPEDCIESACQRIVSSFDSIVPHFYDAEDRARSGIVSTDRQGNVCSFPLMAISIAVVMNTGGRLQHYGEVSAIASALKKKAKEDPRSNYVMDRRRA</sequence>
<feature type="modified residue" description="4-aspartylphosphate" evidence="2">
    <location>
        <position position="63"/>
    </location>
</feature>
<dbReference type="GO" id="GO:0043709">
    <property type="term" value="P:cell adhesion involved in single-species biofilm formation"/>
    <property type="evidence" value="ECO:0007669"/>
    <property type="project" value="TreeGrafter"/>
</dbReference>
<dbReference type="InterPro" id="IPR029787">
    <property type="entry name" value="Nucleotide_cyclase"/>
</dbReference>
<dbReference type="PANTHER" id="PTHR45138">
    <property type="entry name" value="REGULATORY COMPONENTS OF SENSORY TRANSDUCTION SYSTEM"/>
    <property type="match status" value="1"/>
</dbReference>
<dbReference type="PROSITE" id="PS50110">
    <property type="entry name" value="RESPONSE_REGULATORY"/>
    <property type="match status" value="1"/>
</dbReference>